<dbReference type="InterPro" id="IPR052382">
    <property type="entry name" value="ABHD10_acyl-thioesterase"/>
</dbReference>
<dbReference type="Gene3D" id="3.40.50.1820">
    <property type="entry name" value="alpha/beta hydrolase"/>
    <property type="match status" value="1"/>
</dbReference>
<feature type="domain" description="Serine aminopeptidase S33" evidence="2">
    <location>
        <begin position="129"/>
        <end position="237"/>
    </location>
</feature>
<keyword evidence="4" id="KW-1185">Reference proteome</keyword>
<protein>
    <recommendedName>
        <fullName evidence="2">Serine aminopeptidase S33 domain-containing protein</fullName>
    </recommendedName>
</protein>
<dbReference type="GO" id="GO:0004553">
    <property type="term" value="F:hydrolase activity, hydrolyzing O-glycosyl compounds"/>
    <property type="evidence" value="ECO:0007669"/>
    <property type="project" value="TreeGrafter"/>
</dbReference>
<dbReference type="Pfam" id="PF12146">
    <property type="entry name" value="Hydrolase_4"/>
    <property type="match status" value="1"/>
</dbReference>
<accession>A0A8S1CP86</accession>
<dbReference type="SUPFAM" id="SSF53474">
    <property type="entry name" value="alpha/beta-Hydrolases"/>
    <property type="match status" value="1"/>
</dbReference>
<reference evidence="3 4" key="1">
    <citation type="submission" date="2020-04" db="EMBL/GenBank/DDBJ databases">
        <authorList>
            <person name="Alioto T."/>
            <person name="Alioto T."/>
            <person name="Gomez Garrido J."/>
        </authorList>
    </citation>
    <scope>NUCLEOTIDE SEQUENCE [LARGE SCALE GENOMIC DNA]</scope>
</reference>
<comment type="caution">
    <text evidence="3">The sequence shown here is derived from an EMBL/GenBank/DDBJ whole genome shotgun (WGS) entry which is preliminary data.</text>
</comment>
<sequence>MKYDPKIEPENLFDVATAVADGKMSRSAGELLKELREAAKYHNMKTIKIGADYFALIEPVVRTWYAELDREMNRFKQIVDLVQKSPYMGLQKSQPEALRMANFPADVNFLQVKGDRKIAYQKVEPADSSKPTVVFVPGFMSTMEGFKASMLDNLCRSHGLGYVRFDFESVGKSPGTFETVLFEHWLEDLKLVLEKLVQNKALLIGSSMGGWMSMKMAMDLPQKVAAIVMVAPAINFFKFYYDFFYKAVDDEQKKILDSGKLLVLQKNFGNIFLRREFRDKSIAAHLDLDKPLDIQVPVRILHGVKDPDVPFKQSLKIMSALTSKDVDVIFRKEGGHQMSEPADLELLQKTVLDVLVGKIWVT</sequence>
<evidence type="ECO:0000259" key="2">
    <source>
        <dbReference type="Pfam" id="PF12146"/>
    </source>
</evidence>
<evidence type="ECO:0000313" key="4">
    <source>
        <dbReference type="Proteomes" id="UP000494165"/>
    </source>
</evidence>
<proteinExistence type="predicted"/>
<dbReference type="AlphaFoldDB" id="A0A8S1CP86"/>
<dbReference type="OrthoDB" id="408373at2759"/>
<dbReference type="EMBL" id="CADEPI010000062">
    <property type="protein sequence ID" value="CAB3371536.1"/>
    <property type="molecule type" value="Genomic_DNA"/>
</dbReference>
<dbReference type="Proteomes" id="UP000494165">
    <property type="component" value="Unassembled WGS sequence"/>
</dbReference>
<dbReference type="PANTHER" id="PTHR16138:SF7">
    <property type="entry name" value="PALMITOYL-PROTEIN THIOESTERASE ABHD10, MITOCHONDRIAL"/>
    <property type="match status" value="1"/>
</dbReference>
<evidence type="ECO:0000256" key="1">
    <source>
        <dbReference type="ARBA" id="ARBA00022801"/>
    </source>
</evidence>
<dbReference type="GO" id="GO:0005739">
    <property type="term" value="C:mitochondrion"/>
    <property type="evidence" value="ECO:0007669"/>
    <property type="project" value="TreeGrafter"/>
</dbReference>
<organism evidence="3 4">
    <name type="scientific">Cloeon dipterum</name>
    <dbReference type="NCBI Taxonomy" id="197152"/>
    <lineage>
        <taxon>Eukaryota</taxon>
        <taxon>Metazoa</taxon>
        <taxon>Ecdysozoa</taxon>
        <taxon>Arthropoda</taxon>
        <taxon>Hexapoda</taxon>
        <taxon>Insecta</taxon>
        <taxon>Pterygota</taxon>
        <taxon>Palaeoptera</taxon>
        <taxon>Ephemeroptera</taxon>
        <taxon>Pisciforma</taxon>
        <taxon>Baetidae</taxon>
        <taxon>Cloeon</taxon>
    </lineage>
</organism>
<name>A0A8S1CP86_9INSE</name>
<dbReference type="InterPro" id="IPR029058">
    <property type="entry name" value="AB_hydrolase_fold"/>
</dbReference>
<dbReference type="GO" id="GO:0008474">
    <property type="term" value="F:palmitoyl-(protein) hydrolase activity"/>
    <property type="evidence" value="ECO:0007669"/>
    <property type="project" value="TreeGrafter"/>
</dbReference>
<keyword evidence="1" id="KW-0378">Hydrolase</keyword>
<dbReference type="PANTHER" id="PTHR16138">
    <property type="entry name" value="MYCOPHENOLIC ACID ACYL-GLUCURONIDE ESTERASE, MITOCHONDRIAL"/>
    <property type="match status" value="1"/>
</dbReference>
<gene>
    <name evidence="3" type="ORF">CLODIP_2_CD13578</name>
</gene>
<dbReference type="InterPro" id="IPR022742">
    <property type="entry name" value="Hydrolase_4"/>
</dbReference>
<evidence type="ECO:0000313" key="3">
    <source>
        <dbReference type="EMBL" id="CAB3371536.1"/>
    </source>
</evidence>